<name>A0ABM8A350_STRNI</name>
<feature type="region of interest" description="Disordered" evidence="1">
    <location>
        <begin position="125"/>
        <end position="192"/>
    </location>
</feature>
<sequence>MSSKMSVQPGELRASAHAESAIADDIKKTCDKAVTETGTAAEAANGWSVASALHMISETWKPAFDGLHKRLLQGAGNLRDTADNHDWNEDMVDQDFEDFNGDGVGVIASAPASGSGPGSTVYAGLPRPGVPGADPVREAVGEYQPPPPGTPSPSTDDMLHAKPAMPVYDPGEALTGPGRDAAPVRTDDNPFG</sequence>
<proteinExistence type="predicted"/>
<evidence type="ECO:0000313" key="3">
    <source>
        <dbReference type="Proteomes" id="UP001059597"/>
    </source>
</evidence>
<reference evidence="2" key="1">
    <citation type="submission" date="2022-06" db="EMBL/GenBank/DDBJ databases">
        <title>Complete genome sequence of Streptomyces nigrescens HEK616.</title>
        <authorList>
            <person name="Asamizu S."/>
            <person name="Onaka H."/>
        </authorList>
    </citation>
    <scope>NUCLEOTIDE SEQUENCE</scope>
    <source>
        <strain evidence="2">HEK616</strain>
    </source>
</reference>
<keyword evidence="3" id="KW-1185">Reference proteome</keyword>
<dbReference type="RefSeq" id="WP_261956351.1">
    <property type="nucleotide sequence ID" value="NZ_AP026073.1"/>
</dbReference>
<evidence type="ECO:0000256" key="1">
    <source>
        <dbReference type="SAM" id="MobiDB-lite"/>
    </source>
</evidence>
<organism evidence="2 3">
    <name type="scientific">Streptomyces nigrescens</name>
    <dbReference type="NCBI Taxonomy" id="1920"/>
    <lineage>
        <taxon>Bacteria</taxon>
        <taxon>Bacillati</taxon>
        <taxon>Actinomycetota</taxon>
        <taxon>Actinomycetes</taxon>
        <taxon>Kitasatosporales</taxon>
        <taxon>Streptomycetaceae</taxon>
        <taxon>Streptomyces</taxon>
    </lineage>
</organism>
<dbReference type="EMBL" id="AP026073">
    <property type="protein sequence ID" value="BDM73044.1"/>
    <property type="molecule type" value="Genomic_DNA"/>
</dbReference>
<dbReference type="Proteomes" id="UP001059597">
    <property type="component" value="Chromosome"/>
</dbReference>
<gene>
    <name evidence="2" type="ORF">HEK616_65310</name>
</gene>
<protein>
    <recommendedName>
        <fullName evidence="4">WXG100 family type VII secretion target</fullName>
    </recommendedName>
</protein>
<evidence type="ECO:0008006" key="4">
    <source>
        <dbReference type="Google" id="ProtNLM"/>
    </source>
</evidence>
<evidence type="ECO:0000313" key="2">
    <source>
        <dbReference type="EMBL" id="BDM73044.1"/>
    </source>
</evidence>
<accession>A0ABM8A350</accession>